<sequence length="308" mass="34591">MNKFYKVILSFAFLLSASICHAQERELSLSSKTNNDRSVSITAAKRSPGTYTVVLNFRELTNASESGDPVYKVRHDNDNILTLNPINKNQGIGLSYSYTYIRGELNPKYNKDFVYVLPYGKETKVRAVESTFLNATYFGSTTPDDWKAYRFYTQEADTVTAIRKGIVVNVSDLYDEDTKELKYTSRVNTVIIEHADGTLATYKGFKKGILVKEGQTVFPGTALGINTITNERYGISLMITYLKSAEIGAAKQNPKETKSLYGFITPYFCTAENANGVLTSQKYYTTAITPEIIQKEMSKKEIKSLTKK</sequence>
<dbReference type="OrthoDB" id="1112802at2"/>
<name>A0A3S3QE24_9SPHI</name>
<evidence type="ECO:0000313" key="4">
    <source>
        <dbReference type="Proteomes" id="UP000284120"/>
    </source>
</evidence>
<evidence type="ECO:0000313" key="3">
    <source>
        <dbReference type="EMBL" id="RWU04439.1"/>
    </source>
</evidence>
<dbReference type="RefSeq" id="WP_113649031.1">
    <property type="nucleotide sequence ID" value="NZ_QMHN01000007.1"/>
</dbReference>
<accession>A0A3S3QE24</accession>
<organism evidence="3 4">
    <name type="scientific">Pedobacter chitinilyticus</name>
    <dbReference type="NCBI Taxonomy" id="2233776"/>
    <lineage>
        <taxon>Bacteria</taxon>
        <taxon>Pseudomonadati</taxon>
        <taxon>Bacteroidota</taxon>
        <taxon>Sphingobacteriia</taxon>
        <taxon>Sphingobacteriales</taxon>
        <taxon>Sphingobacteriaceae</taxon>
        <taxon>Pedobacter</taxon>
    </lineage>
</organism>
<evidence type="ECO:0000256" key="1">
    <source>
        <dbReference type="SAM" id="SignalP"/>
    </source>
</evidence>
<dbReference type="Gene3D" id="2.70.70.10">
    <property type="entry name" value="Glucose Permease (Domain IIA)"/>
    <property type="match status" value="1"/>
</dbReference>
<evidence type="ECO:0000259" key="2">
    <source>
        <dbReference type="Pfam" id="PF01551"/>
    </source>
</evidence>
<dbReference type="InterPro" id="IPR011055">
    <property type="entry name" value="Dup_hybrid_motif"/>
</dbReference>
<comment type="caution">
    <text evidence="3">The sequence shown here is derived from an EMBL/GenBank/DDBJ whole genome shotgun (WGS) entry which is preliminary data.</text>
</comment>
<dbReference type="InterPro" id="IPR016047">
    <property type="entry name" value="M23ase_b-sheet_dom"/>
</dbReference>
<reference evidence="3 4" key="1">
    <citation type="submission" date="2018-06" db="EMBL/GenBank/DDBJ databases">
        <title>Pedobacter endophyticus sp. nov., an endophytic bacterium isolated from a leaf of Triticum aestivum.</title>
        <authorList>
            <person name="Zhang L."/>
        </authorList>
    </citation>
    <scope>NUCLEOTIDE SEQUENCE [LARGE SCALE GENOMIC DNA]</scope>
    <source>
        <strain evidence="3 4">CM134L-2</strain>
    </source>
</reference>
<feature type="chain" id="PRO_5018742044" description="M23ase beta-sheet core domain-containing protein" evidence="1">
    <location>
        <begin position="23"/>
        <end position="308"/>
    </location>
</feature>
<dbReference type="EMBL" id="SAYW01000007">
    <property type="protein sequence ID" value="RWU04439.1"/>
    <property type="molecule type" value="Genomic_DNA"/>
</dbReference>
<protein>
    <recommendedName>
        <fullName evidence="2">M23ase beta-sheet core domain-containing protein</fullName>
    </recommendedName>
</protein>
<feature type="signal peptide" evidence="1">
    <location>
        <begin position="1"/>
        <end position="22"/>
    </location>
</feature>
<proteinExistence type="predicted"/>
<dbReference type="SUPFAM" id="SSF51261">
    <property type="entry name" value="Duplicated hybrid motif"/>
    <property type="match status" value="1"/>
</dbReference>
<dbReference type="Pfam" id="PF01551">
    <property type="entry name" value="Peptidase_M23"/>
    <property type="match status" value="1"/>
</dbReference>
<dbReference type="AlphaFoldDB" id="A0A3S3QE24"/>
<feature type="domain" description="M23ase beta-sheet core" evidence="2">
    <location>
        <begin position="147"/>
        <end position="237"/>
    </location>
</feature>
<dbReference type="CDD" id="cd12797">
    <property type="entry name" value="M23_peptidase"/>
    <property type="match status" value="1"/>
</dbReference>
<gene>
    <name evidence="3" type="ORF">DPV69_19180</name>
</gene>
<dbReference type="Proteomes" id="UP000284120">
    <property type="component" value="Unassembled WGS sequence"/>
</dbReference>
<keyword evidence="1" id="KW-0732">Signal</keyword>
<keyword evidence="4" id="KW-1185">Reference proteome</keyword>